<dbReference type="OrthoDB" id="5504293at2"/>
<dbReference type="PANTHER" id="PTHR36304">
    <property type="entry name" value="DOMAIN GTPASE-ACTIVATING PROTEIN, PUTATIVE-RELATED-RELATED"/>
    <property type="match status" value="1"/>
</dbReference>
<dbReference type="Pfam" id="PF14332">
    <property type="entry name" value="DUF4388"/>
    <property type="match status" value="1"/>
</dbReference>
<dbReference type="InterPro" id="IPR000595">
    <property type="entry name" value="cNMP-bd_dom"/>
</dbReference>
<evidence type="ECO:0000313" key="2">
    <source>
        <dbReference type="EMBL" id="TYT75412.1"/>
    </source>
</evidence>
<accession>A0A5Q4VGL5</accession>
<dbReference type="CDD" id="cd00038">
    <property type="entry name" value="CAP_ED"/>
    <property type="match status" value="1"/>
</dbReference>
<dbReference type="AlphaFoldDB" id="A0A5Q4VGL5"/>
<dbReference type="InterPro" id="IPR018490">
    <property type="entry name" value="cNMP-bd_dom_sf"/>
</dbReference>
<dbReference type="InterPro" id="IPR025497">
    <property type="entry name" value="PatA-like_N"/>
</dbReference>
<protein>
    <submittedName>
        <fullName evidence="2">DUF4388 domain-containing protein</fullName>
    </submittedName>
</protein>
<dbReference type="PANTHER" id="PTHR36304:SF4">
    <property type="entry name" value="DUF4388 DOMAIN-CONTAINING PROTEIN"/>
    <property type="match status" value="1"/>
</dbReference>
<dbReference type="SUPFAM" id="SSF51206">
    <property type="entry name" value="cAMP-binding domain-like"/>
    <property type="match status" value="1"/>
</dbReference>
<dbReference type="EMBL" id="VDMB01000004">
    <property type="protein sequence ID" value="TYT75412.1"/>
    <property type="molecule type" value="Genomic_DNA"/>
</dbReference>
<comment type="caution">
    <text evidence="2">The sequence shown here is derived from an EMBL/GenBank/DDBJ whole genome shotgun (WGS) entry which is preliminary data.</text>
</comment>
<proteinExistence type="predicted"/>
<evidence type="ECO:0000313" key="3">
    <source>
        <dbReference type="Proteomes" id="UP000321899"/>
    </source>
</evidence>
<dbReference type="InterPro" id="IPR014710">
    <property type="entry name" value="RmlC-like_jellyroll"/>
</dbReference>
<name>A0A5Q4VGL5_9BACT</name>
<dbReference type="Pfam" id="PF00027">
    <property type="entry name" value="cNMP_binding"/>
    <property type="match status" value="1"/>
</dbReference>
<sequence>MSGILFNLYSSGINSMDIAEVLSGRLSFVGLAELLQFLGGAAATGNVRIFAENGAEGTISMKNGEILDAKLEERTGEDAFHELFTWQEGRFLFIPGEGSGPRRIHRNLTGLLLDALRQMDELRADQREKGPALLREPCLKGPAIEYSDVVDEEFHKDGSIVVRQGRFGSWLWVILEGQVRLHKEVGGRSIPLFCLGKGAYIGSAASFVMMNRPRSASVEVVGEALLGVLDAQRLAREFTTFSTSLQEVVLGVDRQLTKLGETLALLRASAGLPAKAPASYKIITVPEEHLSATFFSASGGRILLAWQNEEEFLELASFPDGSVFAHPMQEKPSDDRGLIFLGENESSLEPLNNGEAGMLWDRLSPTFRKMLGFSLSSIQTTLALIQEAIDVKGRKNDTDEEPC</sequence>
<evidence type="ECO:0000259" key="1">
    <source>
        <dbReference type="PROSITE" id="PS50042"/>
    </source>
</evidence>
<organism evidence="2 3">
    <name type="scientific">Desulfobotulus mexicanus</name>
    <dbReference type="NCBI Taxonomy" id="2586642"/>
    <lineage>
        <taxon>Bacteria</taxon>
        <taxon>Pseudomonadati</taxon>
        <taxon>Thermodesulfobacteriota</taxon>
        <taxon>Desulfobacteria</taxon>
        <taxon>Desulfobacterales</taxon>
        <taxon>Desulfobacteraceae</taxon>
        <taxon>Desulfobotulus</taxon>
    </lineage>
</organism>
<dbReference type="Gene3D" id="2.60.120.10">
    <property type="entry name" value="Jelly Rolls"/>
    <property type="match status" value="1"/>
</dbReference>
<reference evidence="2 3" key="1">
    <citation type="submission" date="2019-06" db="EMBL/GenBank/DDBJ databases">
        <title>Desulfobotulus mexicanus sp. nov., a novel sulfate-reducing bacterium isolated from the sediment of an alkaline crater lake in Mexico.</title>
        <authorList>
            <person name="Hirschler-Rea A."/>
        </authorList>
    </citation>
    <scope>NUCLEOTIDE SEQUENCE [LARGE SCALE GENOMIC DNA]</scope>
    <source>
        <strain evidence="2 3">PAR22N</strain>
    </source>
</reference>
<feature type="domain" description="Cyclic nucleotide-binding" evidence="1">
    <location>
        <begin position="145"/>
        <end position="236"/>
    </location>
</feature>
<dbReference type="Proteomes" id="UP000321899">
    <property type="component" value="Unassembled WGS sequence"/>
</dbReference>
<keyword evidence="3" id="KW-1185">Reference proteome</keyword>
<dbReference type="SMART" id="SM00100">
    <property type="entry name" value="cNMP"/>
    <property type="match status" value="1"/>
</dbReference>
<dbReference type="PROSITE" id="PS50042">
    <property type="entry name" value="CNMP_BINDING_3"/>
    <property type="match status" value="1"/>
</dbReference>
<gene>
    <name evidence="2" type="ORF">FIM25_04830</name>
</gene>